<dbReference type="PROSITE" id="PS50113">
    <property type="entry name" value="PAC"/>
    <property type="match status" value="1"/>
</dbReference>
<evidence type="ECO:0000313" key="4">
    <source>
        <dbReference type="EMBL" id="MEQ3540467.1"/>
    </source>
</evidence>
<dbReference type="Gene3D" id="3.30.450.40">
    <property type="match status" value="1"/>
</dbReference>
<dbReference type="SMART" id="SM00065">
    <property type="entry name" value="GAF"/>
    <property type="match status" value="1"/>
</dbReference>
<dbReference type="InterPro" id="IPR036457">
    <property type="entry name" value="PPM-type-like_dom_sf"/>
</dbReference>
<dbReference type="InterPro" id="IPR052016">
    <property type="entry name" value="Bact_Sigma-Reg"/>
</dbReference>
<sequence>MTRYSDLGPDAPAGPPGDAVDRAVDQAVATSVESFGEQPSTPAMPHVRGGAQVAVLMIDISERRIVYANTTALELAGDRPVRLPIGVREWSEAARLTDLDGRPYTGEGSPLARIASGEAVSGEPVALHGPGLMPDRDGVPVDGAGARHASSALPDGGTATSTLVWVTGFALADPGAQGQGTFAQASTTGPGRALAVLLPLSDSEAGQGEDRDRMGFLRDRAVLATEMSFTISDPQREDDPLAWVNPSFERLTGYPLDEVVGRNCRFLQGPNTDRSAVRRVREALRERRAITEVLLNYRRDGTAFWNQVSISPVHDGDGELVNFVGVQSDVTERVVVEQERRAALADAEAARAQLRLLAEATTQMTTALDVADACRRFSRIVVPELADLCTVDLLDTPDGATRERMAVAARDADDEALLSRSGPLGAVRIEQQAETAVRTGKPYLVQELPDDGREVYPDDPEAADAYERLRLRSAMVVPLLGRGRVLGLVTLSTQFPYGRRWTQRDLHLASDLAGRAGLAVDNARLYEVERAAAATLQHSLLPALPQVPGMRVAARYLVGADGNQVGGDWYDVLPMPDGSVGAAVGDVVGHDLSAAAAMGQLRGVLRSYAWGGDAPGPVLDRCDQLVQGLDIAAMATAVYARFGPAGPDGGRELTYANAGHPPPLLRDPQGRLHRLDAHHSPMLGAVPEFGRAAGAHRGGATVPCAAGSLLVFYTDGLTDIVGEDADARTDLIERTLEELPSDADPERVVERVLEVCLPDRLDDDIALLAIRLDHQA</sequence>
<evidence type="ECO:0000259" key="2">
    <source>
        <dbReference type="PROSITE" id="PS50112"/>
    </source>
</evidence>
<dbReference type="RefSeq" id="WP_345645803.1">
    <property type="nucleotide sequence ID" value="NZ_BAABLY010000039.1"/>
</dbReference>
<dbReference type="InterPro" id="IPR003018">
    <property type="entry name" value="GAF"/>
</dbReference>
<dbReference type="Pfam" id="PF13188">
    <property type="entry name" value="PAS_8"/>
    <property type="match status" value="1"/>
</dbReference>
<dbReference type="Gene3D" id="3.60.40.10">
    <property type="entry name" value="PPM-type phosphatase domain"/>
    <property type="match status" value="1"/>
</dbReference>
<dbReference type="SMART" id="SM00331">
    <property type="entry name" value="PP2C_SIG"/>
    <property type="match status" value="1"/>
</dbReference>
<dbReference type="EMBL" id="JBEDNP010000009">
    <property type="protein sequence ID" value="MEQ3540467.1"/>
    <property type="molecule type" value="Genomic_DNA"/>
</dbReference>
<keyword evidence="1" id="KW-0378">Hydrolase</keyword>
<dbReference type="Pfam" id="PF07228">
    <property type="entry name" value="SpoIIE"/>
    <property type="match status" value="1"/>
</dbReference>
<name>A0ABV1JZC6_9PSEU</name>
<protein>
    <submittedName>
        <fullName evidence="4">SpoIIE family protein phosphatase</fullName>
    </submittedName>
</protein>
<dbReference type="SMART" id="SM00086">
    <property type="entry name" value="PAC"/>
    <property type="match status" value="1"/>
</dbReference>
<dbReference type="Proteomes" id="UP001464923">
    <property type="component" value="Unassembled WGS sequence"/>
</dbReference>
<comment type="caution">
    <text evidence="4">The sequence shown here is derived from an EMBL/GenBank/DDBJ whole genome shotgun (WGS) entry which is preliminary data.</text>
</comment>
<dbReference type="Pfam" id="PF01590">
    <property type="entry name" value="GAF"/>
    <property type="match status" value="1"/>
</dbReference>
<dbReference type="SUPFAM" id="SSF55785">
    <property type="entry name" value="PYP-like sensor domain (PAS domain)"/>
    <property type="match status" value="1"/>
</dbReference>
<proteinExistence type="predicted"/>
<reference evidence="4 5" key="1">
    <citation type="submission" date="2024-03" db="EMBL/GenBank/DDBJ databases">
        <title>Draft genome sequence of Pseudonocardia tropica JCM 19149.</title>
        <authorList>
            <person name="Butdee W."/>
            <person name="Duangmal K."/>
        </authorList>
    </citation>
    <scope>NUCLEOTIDE SEQUENCE [LARGE SCALE GENOMIC DNA]</scope>
    <source>
        <strain evidence="4 5">JCM 19149</strain>
    </source>
</reference>
<dbReference type="InterPro" id="IPR029016">
    <property type="entry name" value="GAF-like_dom_sf"/>
</dbReference>
<feature type="domain" description="PAC" evidence="3">
    <location>
        <begin position="288"/>
        <end position="342"/>
    </location>
</feature>
<organism evidence="4 5">
    <name type="scientific">Pseudonocardia tropica</name>
    <dbReference type="NCBI Taxonomy" id="681289"/>
    <lineage>
        <taxon>Bacteria</taxon>
        <taxon>Bacillati</taxon>
        <taxon>Actinomycetota</taxon>
        <taxon>Actinomycetes</taxon>
        <taxon>Pseudonocardiales</taxon>
        <taxon>Pseudonocardiaceae</taxon>
        <taxon>Pseudonocardia</taxon>
    </lineage>
</organism>
<accession>A0ABV1JZC6</accession>
<dbReference type="PANTHER" id="PTHR43156">
    <property type="entry name" value="STAGE II SPORULATION PROTEIN E-RELATED"/>
    <property type="match status" value="1"/>
</dbReference>
<dbReference type="NCBIfam" id="TIGR00229">
    <property type="entry name" value="sensory_box"/>
    <property type="match status" value="1"/>
</dbReference>
<gene>
    <name evidence="4" type="ORF">WHI96_16735</name>
</gene>
<dbReference type="InterPro" id="IPR000014">
    <property type="entry name" value="PAS"/>
</dbReference>
<dbReference type="Pfam" id="PF13426">
    <property type="entry name" value="PAS_9"/>
    <property type="match status" value="1"/>
</dbReference>
<dbReference type="InterPro" id="IPR001932">
    <property type="entry name" value="PPM-type_phosphatase-like_dom"/>
</dbReference>
<evidence type="ECO:0000313" key="5">
    <source>
        <dbReference type="Proteomes" id="UP001464923"/>
    </source>
</evidence>
<evidence type="ECO:0000256" key="1">
    <source>
        <dbReference type="ARBA" id="ARBA00022801"/>
    </source>
</evidence>
<feature type="domain" description="PAS" evidence="2">
    <location>
        <begin position="241"/>
        <end position="287"/>
    </location>
</feature>
<dbReference type="PANTHER" id="PTHR43156:SF2">
    <property type="entry name" value="STAGE II SPORULATION PROTEIN E"/>
    <property type="match status" value="1"/>
</dbReference>
<dbReference type="InterPro" id="IPR000700">
    <property type="entry name" value="PAS-assoc_C"/>
</dbReference>
<dbReference type="Gene3D" id="3.30.450.20">
    <property type="entry name" value="PAS domain"/>
    <property type="match status" value="1"/>
</dbReference>
<dbReference type="InterPro" id="IPR035965">
    <property type="entry name" value="PAS-like_dom_sf"/>
</dbReference>
<dbReference type="CDD" id="cd00130">
    <property type="entry name" value="PAS"/>
    <property type="match status" value="1"/>
</dbReference>
<dbReference type="PROSITE" id="PS50112">
    <property type="entry name" value="PAS"/>
    <property type="match status" value="1"/>
</dbReference>
<dbReference type="SUPFAM" id="SSF81606">
    <property type="entry name" value="PP2C-like"/>
    <property type="match status" value="1"/>
</dbReference>
<evidence type="ECO:0000259" key="3">
    <source>
        <dbReference type="PROSITE" id="PS50113"/>
    </source>
</evidence>
<dbReference type="InterPro" id="IPR001610">
    <property type="entry name" value="PAC"/>
</dbReference>
<keyword evidence="5" id="KW-1185">Reference proteome</keyword>
<dbReference type="SUPFAM" id="SSF55781">
    <property type="entry name" value="GAF domain-like"/>
    <property type="match status" value="1"/>
</dbReference>